<evidence type="ECO:0000259" key="2">
    <source>
        <dbReference type="Pfam" id="PF13280"/>
    </source>
</evidence>
<proteinExistence type="predicted"/>
<evidence type="ECO:0000313" key="3">
    <source>
        <dbReference type="EMBL" id="MEN3229137.1"/>
    </source>
</evidence>
<gene>
    <name evidence="3" type="ORF">PUR21_16080</name>
</gene>
<dbReference type="EMBL" id="JAQYXL010000001">
    <property type="protein sequence ID" value="MEN3229137.1"/>
    <property type="molecule type" value="Genomic_DNA"/>
</dbReference>
<dbReference type="RefSeq" id="WP_183666873.1">
    <property type="nucleotide sequence ID" value="NZ_JACHOS010000002.1"/>
</dbReference>
<dbReference type="Gene3D" id="1.10.10.10">
    <property type="entry name" value="Winged helix-like DNA-binding domain superfamily/Winged helix DNA-binding domain"/>
    <property type="match status" value="1"/>
</dbReference>
<feature type="domain" description="WYL" evidence="2">
    <location>
        <begin position="138"/>
        <end position="203"/>
    </location>
</feature>
<organism evidence="3 4">
    <name type="scientific">Methylorubrum rhodesianum</name>
    <dbReference type="NCBI Taxonomy" id="29427"/>
    <lineage>
        <taxon>Bacteria</taxon>
        <taxon>Pseudomonadati</taxon>
        <taxon>Pseudomonadota</taxon>
        <taxon>Alphaproteobacteria</taxon>
        <taxon>Hyphomicrobiales</taxon>
        <taxon>Methylobacteriaceae</taxon>
        <taxon>Methylorubrum</taxon>
    </lineage>
</organism>
<dbReference type="Pfam" id="PF13280">
    <property type="entry name" value="WYL"/>
    <property type="match status" value="1"/>
</dbReference>
<evidence type="ECO:0000259" key="1">
    <source>
        <dbReference type="Pfam" id="PF08279"/>
    </source>
</evidence>
<dbReference type="Pfam" id="PF08279">
    <property type="entry name" value="HTH_11"/>
    <property type="match status" value="1"/>
</dbReference>
<accession>A0ABU9ZCN5</accession>
<dbReference type="PROSITE" id="PS52050">
    <property type="entry name" value="WYL"/>
    <property type="match status" value="1"/>
</dbReference>
<dbReference type="SUPFAM" id="SSF46785">
    <property type="entry name" value="Winged helix' DNA-binding domain"/>
    <property type="match status" value="1"/>
</dbReference>
<dbReference type="InterPro" id="IPR013196">
    <property type="entry name" value="HTH_11"/>
</dbReference>
<evidence type="ECO:0000313" key="4">
    <source>
        <dbReference type="Proteomes" id="UP001404845"/>
    </source>
</evidence>
<dbReference type="PANTHER" id="PTHR34580">
    <property type="match status" value="1"/>
</dbReference>
<dbReference type="PANTHER" id="PTHR34580:SF3">
    <property type="entry name" value="PROTEIN PAFB"/>
    <property type="match status" value="1"/>
</dbReference>
<reference evidence="3 4" key="1">
    <citation type="journal article" date="2023" name="PLoS ONE">
        <title>Complete genome assembly of Hawai'i environmental nontuberculous mycobacteria reveals unexpected co-isolation with methylobacteria.</title>
        <authorList>
            <person name="Hendrix J."/>
            <person name="Epperson L.E."/>
            <person name="Tong E.I."/>
            <person name="Chan Y.L."/>
            <person name="Hasan N.A."/>
            <person name="Dawrs S.N."/>
            <person name="Norton G.J."/>
            <person name="Virdi R."/>
            <person name="Crooks J.L."/>
            <person name="Chan E.D."/>
            <person name="Honda J.R."/>
            <person name="Strong M."/>
        </authorList>
    </citation>
    <scope>NUCLEOTIDE SEQUENCE [LARGE SCALE GENOMIC DNA]</scope>
    <source>
        <strain evidence="3 4">NJH_HI01</strain>
    </source>
</reference>
<dbReference type="InterPro" id="IPR026881">
    <property type="entry name" value="WYL_dom"/>
</dbReference>
<dbReference type="InterPro" id="IPR051534">
    <property type="entry name" value="CBASS_pafABC_assoc_protein"/>
</dbReference>
<name>A0ABU9ZCN5_9HYPH</name>
<dbReference type="InterPro" id="IPR036390">
    <property type="entry name" value="WH_DNA-bd_sf"/>
</dbReference>
<sequence>MARTDRLFRLLHAMRILPSPVTASRLAEETGVSLRSLYRDIDSLRAAGARIEGERGYGYRLIEDVALPPQTFDRLEIEALVLGLAEVRHMGDPALEKAAASVLAKVAATLPSEAEQHLLHAVSQVRRAEARFPAIPDMETIRSACWREEALRLRYGDKDGTVTERTILPLSVVYLDSKMTLLAWCALREAFRMFRLDRIREARPAGASFRPRRVALLRGYLAELRSGRPIAEPPALGRNEPT</sequence>
<feature type="domain" description="Helix-turn-helix type 11" evidence="1">
    <location>
        <begin position="6"/>
        <end position="60"/>
    </location>
</feature>
<protein>
    <submittedName>
        <fullName evidence="3">YafY family protein</fullName>
    </submittedName>
</protein>
<dbReference type="Proteomes" id="UP001404845">
    <property type="component" value="Unassembled WGS sequence"/>
</dbReference>
<dbReference type="InterPro" id="IPR036388">
    <property type="entry name" value="WH-like_DNA-bd_sf"/>
</dbReference>
<comment type="caution">
    <text evidence="3">The sequence shown here is derived from an EMBL/GenBank/DDBJ whole genome shotgun (WGS) entry which is preliminary data.</text>
</comment>
<keyword evidence="4" id="KW-1185">Reference proteome</keyword>